<sequence length="134" mass="13809">MSVMVLFNAFVEINAVNMSGWGKQGALAMEAAALDASVFGDGWVKNVAGMKSGTLSVDFLDDFAASQLDSLLWPLFGTVVAFKVRPDAGAISTSNPQYSGSILLNQHNVGGSLGELAAKSLSLPLSGAVTRATA</sequence>
<comment type="caution">
    <text evidence="1">The sequence shown here is derived from an EMBL/GenBank/DDBJ whole genome shotgun (WGS) entry which is preliminary data.</text>
</comment>
<name>A0A7W0CUH7_9ACTN</name>
<protein>
    <recommendedName>
        <fullName evidence="3">Phage tail protein</fullName>
    </recommendedName>
</protein>
<dbReference type="EMBL" id="JACDUR010000011">
    <property type="protein sequence ID" value="MBA2897395.1"/>
    <property type="molecule type" value="Genomic_DNA"/>
</dbReference>
<keyword evidence="2" id="KW-1185">Reference proteome</keyword>
<evidence type="ECO:0000313" key="1">
    <source>
        <dbReference type="EMBL" id="MBA2897395.1"/>
    </source>
</evidence>
<gene>
    <name evidence="1" type="ORF">HNR30_008793</name>
</gene>
<evidence type="ECO:0008006" key="3">
    <source>
        <dbReference type="Google" id="ProtNLM"/>
    </source>
</evidence>
<reference evidence="1 2" key="1">
    <citation type="submission" date="2020-07" db="EMBL/GenBank/DDBJ databases">
        <title>Genomic Encyclopedia of Type Strains, Phase IV (KMG-IV): sequencing the most valuable type-strain genomes for metagenomic binning, comparative biology and taxonomic classification.</title>
        <authorList>
            <person name="Goeker M."/>
        </authorList>
    </citation>
    <scope>NUCLEOTIDE SEQUENCE [LARGE SCALE GENOMIC DNA]</scope>
    <source>
        <strain evidence="1 2">DSM 45533</strain>
    </source>
</reference>
<organism evidence="1 2">
    <name type="scientific">Nonomuraea soli</name>
    <dbReference type="NCBI Taxonomy" id="1032476"/>
    <lineage>
        <taxon>Bacteria</taxon>
        <taxon>Bacillati</taxon>
        <taxon>Actinomycetota</taxon>
        <taxon>Actinomycetes</taxon>
        <taxon>Streptosporangiales</taxon>
        <taxon>Streptosporangiaceae</taxon>
        <taxon>Nonomuraea</taxon>
    </lineage>
</organism>
<dbReference type="RefSeq" id="WP_181616103.1">
    <property type="nucleotide sequence ID" value="NZ_BAABAM010000013.1"/>
</dbReference>
<accession>A0A7W0CUH7</accession>
<proteinExistence type="predicted"/>
<dbReference type="Proteomes" id="UP000530928">
    <property type="component" value="Unassembled WGS sequence"/>
</dbReference>
<dbReference type="AlphaFoldDB" id="A0A7W0CUH7"/>
<evidence type="ECO:0000313" key="2">
    <source>
        <dbReference type="Proteomes" id="UP000530928"/>
    </source>
</evidence>